<keyword evidence="2" id="KW-1185">Reference proteome</keyword>
<reference evidence="1 2" key="1">
    <citation type="journal article" date="2013" name="Genome Announc.">
        <title>Draft Genome Sequence of Sphingobium quisquiliarum Strain P25T, a Novel Hexachlorocyclohexane (HCH)-Degrading Bacterium Isolated from an HCH Dumpsite.</title>
        <authorList>
            <person name="Kumar Singh A."/>
            <person name="Sangwan N."/>
            <person name="Sharma A."/>
            <person name="Gupta V."/>
            <person name="Khurana J.P."/>
            <person name="Lal R."/>
        </authorList>
    </citation>
    <scope>NUCLEOTIDE SEQUENCE [LARGE SCALE GENOMIC DNA]</scope>
    <source>
        <strain evidence="1 2">P25</strain>
    </source>
</reference>
<dbReference type="PATRIC" id="fig|1329909.3.peg.1314"/>
<protein>
    <submittedName>
        <fullName evidence="1">Uncharacterized protein</fullName>
    </submittedName>
</protein>
<evidence type="ECO:0000313" key="2">
    <source>
        <dbReference type="Proteomes" id="UP000015525"/>
    </source>
</evidence>
<proteinExistence type="predicted"/>
<dbReference type="Proteomes" id="UP000015525">
    <property type="component" value="Unassembled WGS sequence"/>
</dbReference>
<dbReference type="RefSeq" id="WP_021237655.1">
    <property type="nucleotide sequence ID" value="NZ_ATHO01000056.1"/>
</dbReference>
<evidence type="ECO:0000313" key="1">
    <source>
        <dbReference type="EMBL" id="EQB09036.1"/>
    </source>
</evidence>
<dbReference type="EMBL" id="ATHO01000056">
    <property type="protein sequence ID" value="EQB09036.1"/>
    <property type="molecule type" value="Genomic_DNA"/>
</dbReference>
<name>T0GYG6_9SPHN</name>
<dbReference type="AlphaFoldDB" id="T0GYG6"/>
<sequence>MPNVISGFTITRSADDYLLTFETEDGSAIELSASYEQLDLIAETLDAQLDSDEEDALEVDPDD</sequence>
<gene>
    <name evidence="1" type="ORF">L288_06815</name>
</gene>
<comment type="caution">
    <text evidence="1">The sequence shown here is derived from an EMBL/GenBank/DDBJ whole genome shotgun (WGS) entry which is preliminary data.</text>
</comment>
<organism evidence="1 2">
    <name type="scientific">Sphingobium quisquiliarum P25</name>
    <dbReference type="NCBI Taxonomy" id="1329909"/>
    <lineage>
        <taxon>Bacteria</taxon>
        <taxon>Pseudomonadati</taxon>
        <taxon>Pseudomonadota</taxon>
        <taxon>Alphaproteobacteria</taxon>
        <taxon>Sphingomonadales</taxon>
        <taxon>Sphingomonadaceae</taxon>
        <taxon>Sphingobium</taxon>
    </lineage>
</organism>
<accession>T0GYG6</accession>